<reference evidence="1" key="2">
    <citation type="journal article" date="2016" name="Mol. Ecol.">
        <title>Population genomics of the filarial nematode parasite Wuchereria bancrofti from mosquitoes.</title>
        <authorList>
            <person name="Small S.T."/>
            <person name="Reimer L.J."/>
            <person name="Tisch D.J."/>
            <person name="King C.L."/>
            <person name="Christensen B.M."/>
            <person name="Siba P.M."/>
            <person name="Kazura J.W."/>
            <person name="Serre D."/>
            <person name="Zimmerman P.A."/>
        </authorList>
    </citation>
    <scope>NUCLEOTIDE SEQUENCE</scope>
    <source>
        <strain evidence="1">pt0022</strain>
    </source>
</reference>
<dbReference type="SUPFAM" id="SSF49354">
    <property type="entry name" value="PapD-like"/>
    <property type="match status" value="1"/>
</dbReference>
<evidence type="ECO:0000313" key="1">
    <source>
        <dbReference type="Proteomes" id="UP000093561"/>
    </source>
</evidence>
<dbReference type="WBParaSite" id="mrna-Wban_10752">
    <property type="protein sequence ID" value="mrna-Wban_10752"/>
    <property type="gene ID" value="Wban_10752"/>
</dbReference>
<dbReference type="Proteomes" id="UP000093561">
    <property type="component" value="Unassembled WGS sequence"/>
</dbReference>
<name>A0AAF5RXZ6_WUCBA</name>
<reference evidence="2" key="3">
    <citation type="submission" date="2024-02" db="UniProtKB">
        <authorList>
            <consortium name="WormBaseParasite"/>
        </authorList>
    </citation>
    <scope>IDENTIFICATION</scope>
    <source>
        <strain evidence="2">pt0022</strain>
    </source>
</reference>
<dbReference type="InterPro" id="IPR013783">
    <property type="entry name" value="Ig-like_fold"/>
</dbReference>
<dbReference type="Gene3D" id="2.60.40.10">
    <property type="entry name" value="Immunoglobulins"/>
    <property type="match status" value="1"/>
</dbReference>
<dbReference type="InterPro" id="IPR008962">
    <property type="entry name" value="PapD-like_sf"/>
</dbReference>
<organism evidence="1 2">
    <name type="scientific">Wuchereria bancrofti</name>
    <dbReference type="NCBI Taxonomy" id="6293"/>
    <lineage>
        <taxon>Eukaryota</taxon>
        <taxon>Metazoa</taxon>
        <taxon>Ecdysozoa</taxon>
        <taxon>Nematoda</taxon>
        <taxon>Chromadorea</taxon>
        <taxon>Rhabditida</taxon>
        <taxon>Spirurina</taxon>
        <taxon>Spiruromorpha</taxon>
        <taxon>Filarioidea</taxon>
        <taxon>Onchocercidae</taxon>
        <taxon>Wuchereria</taxon>
    </lineage>
</organism>
<proteinExistence type="predicted"/>
<dbReference type="AlphaFoldDB" id="A0AAF5RXZ6"/>
<protein>
    <recommendedName>
        <fullName evidence="3">Major sperm protein</fullName>
    </recommendedName>
</protein>
<evidence type="ECO:0008006" key="3">
    <source>
        <dbReference type="Google" id="ProtNLM"/>
    </source>
</evidence>
<reference evidence="1" key="1">
    <citation type="submission" date="2015-03" db="EMBL/GenBank/DDBJ databases">
        <title>Wuchereria bancrofti Genome Sequencing Papua New Guinea Strain.</title>
        <authorList>
            <person name="Small S.T."/>
            <person name="Serre D."/>
            <person name="Zimmerman P.A."/>
        </authorList>
    </citation>
    <scope>NUCLEOTIDE SEQUENCE [LARGE SCALE GENOMIC DNA]</scope>
    <source>
        <strain evidence="1">pt0022</strain>
    </source>
</reference>
<evidence type="ECO:0000313" key="2">
    <source>
        <dbReference type="WBParaSite" id="mrna-Wban_10752"/>
    </source>
</evidence>
<accession>A0AAF5RXZ6</accession>
<sequence length="192" mass="21560">MVKNDEKTYVEKDCYENMTFRQRGTTTHILEAIDTERLALKVKLKQKYYNLYRVSAPLGFVKPGVKKELFLLRLRGKPGKTKLVVEYIASPEGYDPRKPFVEGADVECIGYTSPIQVIIPNLWKGLKVGEVQKINDELKAVLELVTNENKRASPGALTSAYMSAPSHGTSKAKDMSFAFGNTADQLDRDGRL</sequence>